<accession>A0A0K2SHZ0</accession>
<reference evidence="2" key="2">
    <citation type="journal article" date="2016" name="Int. J. Syst. Evol. Microbiol.">
        <title>Complete genome sequence and cell structure of Limnochorda pilosa, a Gram-negative spore-former within the phylum Firmicutes.</title>
        <authorList>
            <person name="Watanabe M."/>
            <person name="Kojima H."/>
            <person name="Fukui M."/>
        </authorList>
    </citation>
    <scope>NUCLEOTIDE SEQUENCE [LARGE SCALE GENOMIC DNA]</scope>
    <source>
        <strain evidence="2">HC45</strain>
    </source>
</reference>
<evidence type="ECO:0000313" key="1">
    <source>
        <dbReference type="EMBL" id="BAS26718.1"/>
    </source>
</evidence>
<keyword evidence="2" id="KW-1185">Reference proteome</keyword>
<dbReference type="Proteomes" id="UP000065807">
    <property type="component" value="Chromosome"/>
</dbReference>
<dbReference type="STRING" id="1555112.LIP_0861"/>
<reference evidence="2" key="1">
    <citation type="submission" date="2015-07" db="EMBL/GenBank/DDBJ databases">
        <title>Complete genome sequence and phylogenetic analysis of Limnochorda pilosa.</title>
        <authorList>
            <person name="Watanabe M."/>
            <person name="Kojima H."/>
            <person name="Fukui M."/>
        </authorList>
    </citation>
    <scope>NUCLEOTIDE SEQUENCE [LARGE SCALE GENOMIC DNA]</scope>
    <source>
        <strain evidence="2">HC45</strain>
    </source>
</reference>
<gene>
    <name evidence="1" type="ORF">LIP_0861</name>
</gene>
<organism evidence="1 2">
    <name type="scientific">Limnochorda pilosa</name>
    <dbReference type="NCBI Taxonomy" id="1555112"/>
    <lineage>
        <taxon>Bacteria</taxon>
        <taxon>Bacillati</taxon>
        <taxon>Bacillota</taxon>
        <taxon>Limnochordia</taxon>
        <taxon>Limnochordales</taxon>
        <taxon>Limnochordaceae</taxon>
        <taxon>Limnochorda</taxon>
    </lineage>
</organism>
<dbReference type="AlphaFoldDB" id="A0A0K2SHZ0"/>
<evidence type="ECO:0000313" key="2">
    <source>
        <dbReference type="Proteomes" id="UP000065807"/>
    </source>
</evidence>
<proteinExistence type="predicted"/>
<sequence length="84" mass="9891">MRLPLHLKWSGPREYDLDDPADRRRVYEIVLREGRSEDVRTYIDPGQLLTMWKELVLPANVRAAWRDYFVLKRGIDPEAPRGGV</sequence>
<dbReference type="KEGG" id="lpil:LIP_0861"/>
<name>A0A0K2SHZ0_LIMPI</name>
<protein>
    <submittedName>
        <fullName evidence="1">XRE family transcriptional regulator</fullName>
    </submittedName>
</protein>
<dbReference type="EMBL" id="AP014924">
    <property type="protein sequence ID" value="BAS26718.1"/>
    <property type="molecule type" value="Genomic_DNA"/>
</dbReference>